<dbReference type="PROSITE" id="PS50082">
    <property type="entry name" value="WD_REPEATS_2"/>
    <property type="match status" value="2"/>
</dbReference>
<keyword evidence="3" id="KW-0132">Cell division</keyword>
<dbReference type="AlphaFoldDB" id="A0A2X0KJR1"/>
<dbReference type="InterPro" id="IPR015943">
    <property type="entry name" value="WD40/YVTN_repeat-like_dom_sf"/>
</dbReference>
<feature type="region of interest" description="Disordered" evidence="8">
    <location>
        <begin position="1"/>
        <end position="117"/>
    </location>
</feature>
<evidence type="ECO:0000256" key="2">
    <source>
        <dbReference type="ARBA" id="ARBA00022574"/>
    </source>
</evidence>
<dbReference type="InterPro" id="IPR001680">
    <property type="entry name" value="WD40_rpt"/>
</dbReference>
<proteinExistence type="inferred from homology"/>
<feature type="region of interest" description="Disordered" evidence="8">
    <location>
        <begin position="583"/>
        <end position="614"/>
    </location>
</feature>
<dbReference type="GO" id="GO:1905786">
    <property type="term" value="P:positive regulation of anaphase-promoting complex-dependent catabolic process"/>
    <property type="evidence" value="ECO:0007669"/>
    <property type="project" value="TreeGrafter"/>
</dbReference>
<sequence>MTTPLQRSKKPLGHNTHISTVSIPSKKRSMSPTKRANLTGNIDDLLAATHLDGAGGGGESKSRRSSPVKSSSSLAAGGGIGRSGVVSHDWQGPAASSSAHGPNGDPRRSPSKKSRNVSREFELEVLSQRLAVAHQTLYSSQLDRYIPSRTNSSTGNGDHTGAILLPNGTASANNTGNYTNLIADNNDTAELSSTLGIDSSRRILSFFAEPPMPQTDTMGLLANFARLPNKGSAASSTSSANAQTRRRIATAPERVLDAPGLVDDYYLNLLDWSVTNLVAIGLGESVYVWNAESGEVNLLCSVGNANEGVLDEGDEYICSVKFTEDGTHLAVGLSSGPIQVYDVQAGMLVRTMSGHLSRVPSLSWSGAILSSGCRTGEIWNSDVRVGNHCVAQMRGHRGEVCGLEWRPEIAGGLSGGGQGLLASGGNDNVVNVWDGRMTSAPKMFKTNHTAAVKARSLHQWNALAWCPWNSSILASGGGSSDRTIHFWNTASGARLNSLVTPSQVTSLVFSPHSREIMSSHGIPDHQLSIWAYPSLTKVSDIPQAHETRILHSCLSPDGTTVATASSDENLKFWKVFDVRRGVGKEGGGGRSLSGKDLEDDHGIQRKGKTGISVR</sequence>
<dbReference type="SMART" id="SM00320">
    <property type="entry name" value="WD40"/>
    <property type="match status" value="6"/>
</dbReference>
<evidence type="ECO:0000256" key="4">
    <source>
        <dbReference type="ARBA" id="ARBA00022737"/>
    </source>
</evidence>
<evidence type="ECO:0000256" key="1">
    <source>
        <dbReference type="ARBA" id="ARBA00006445"/>
    </source>
</evidence>
<keyword evidence="11" id="KW-1185">Reference proteome</keyword>
<reference evidence="11" key="1">
    <citation type="submission" date="2016-10" db="EMBL/GenBank/DDBJ databases">
        <authorList>
            <person name="Jeantristanb JTB J.-T."/>
            <person name="Ricardo R."/>
        </authorList>
    </citation>
    <scope>NUCLEOTIDE SEQUENCE [LARGE SCALE GENOMIC DNA]</scope>
</reference>
<feature type="repeat" description="WD" evidence="7">
    <location>
        <begin position="393"/>
        <end position="434"/>
    </location>
</feature>
<protein>
    <submittedName>
        <fullName evidence="10">BZ3500_MvSof-1268-A1-R1_Chr2-1g04533 protein</fullName>
    </submittedName>
</protein>
<accession>A0A2X0KJR1</accession>
<dbReference type="InterPro" id="IPR036322">
    <property type="entry name" value="WD40_repeat_dom_sf"/>
</dbReference>
<feature type="repeat" description="WD" evidence="7">
    <location>
        <begin position="542"/>
        <end position="575"/>
    </location>
</feature>
<dbReference type="GO" id="GO:0010997">
    <property type="term" value="F:anaphase-promoting complex binding"/>
    <property type="evidence" value="ECO:0007669"/>
    <property type="project" value="InterPro"/>
</dbReference>
<evidence type="ECO:0000256" key="8">
    <source>
        <dbReference type="SAM" id="MobiDB-lite"/>
    </source>
</evidence>
<dbReference type="GO" id="GO:0005680">
    <property type="term" value="C:anaphase-promoting complex"/>
    <property type="evidence" value="ECO:0007669"/>
    <property type="project" value="TreeGrafter"/>
</dbReference>
<dbReference type="InterPro" id="IPR056150">
    <property type="entry name" value="WD40_CDC20-Fz"/>
</dbReference>
<evidence type="ECO:0000313" key="11">
    <source>
        <dbReference type="Proteomes" id="UP000249723"/>
    </source>
</evidence>
<keyword evidence="5" id="KW-0498">Mitosis</keyword>
<keyword evidence="4" id="KW-0677">Repeat</keyword>
<dbReference type="Proteomes" id="UP000249723">
    <property type="component" value="Unassembled WGS sequence"/>
</dbReference>
<dbReference type="PANTHER" id="PTHR19918:SF8">
    <property type="entry name" value="FI02843P"/>
    <property type="match status" value="1"/>
</dbReference>
<organism evidence="10 11">
    <name type="scientific">Microbotryum saponariae</name>
    <dbReference type="NCBI Taxonomy" id="289078"/>
    <lineage>
        <taxon>Eukaryota</taxon>
        <taxon>Fungi</taxon>
        <taxon>Dikarya</taxon>
        <taxon>Basidiomycota</taxon>
        <taxon>Pucciniomycotina</taxon>
        <taxon>Microbotryomycetes</taxon>
        <taxon>Microbotryales</taxon>
        <taxon>Microbotryaceae</taxon>
        <taxon>Microbotryum</taxon>
    </lineage>
</organism>
<feature type="compositionally biased region" description="Basic and acidic residues" evidence="8">
    <location>
        <begin position="593"/>
        <end position="603"/>
    </location>
</feature>
<feature type="compositionally biased region" description="Low complexity" evidence="8">
    <location>
        <begin position="65"/>
        <end position="75"/>
    </location>
</feature>
<evidence type="ECO:0000256" key="7">
    <source>
        <dbReference type="PROSITE-ProRule" id="PRU00221"/>
    </source>
</evidence>
<dbReference type="SUPFAM" id="SSF50978">
    <property type="entry name" value="WD40 repeat-like"/>
    <property type="match status" value="1"/>
</dbReference>
<evidence type="ECO:0000313" key="10">
    <source>
        <dbReference type="EMBL" id="SCZ88627.1"/>
    </source>
</evidence>
<dbReference type="GO" id="GO:1990757">
    <property type="term" value="F:ubiquitin ligase activator activity"/>
    <property type="evidence" value="ECO:0007669"/>
    <property type="project" value="TreeGrafter"/>
</dbReference>
<feature type="compositionally biased region" description="Polar residues" evidence="8">
    <location>
        <begin position="30"/>
        <end position="40"/>
    </location>
</feature>
<keyword evidence="6" id="KW-0131">Cell cycle</keyword>
<dbReference type="OrthoDB" id="10263272at2759"/>
<dbReference type="PANTHER" id="PTHR19918">
    <property type="entry name" value="CELL DIVISION CYCLE 20 CDC20 FIZZY -RELATED"/>
    <property type="match status" value="1"/>
</dbReference>
<keyword evidence="2 7" id="KW-0853">WD repeat</keyword>
<feature type="domain" description="CDC20/Fizzy WD40" evidence="9">
    <location>
        <begin position="256"/>
        <end position="573"/>
    </location>
</feature>
<dbReference type="InterPro" id="IPR033010">
    <property type="entry name" value="Cdc20/Fizzy"/>
</dbReference>
<evidence type="ECO:0000256" key="6">
    <source>
        <dbReference type="ARBA" id="ARBA00023306"/>
    </source>
</evidence>
<evidence type="ECO:0000256" key="5">
    <source>
        <dbReference type="ARBA" id="ARBA00022776"/>
    </source>
</evidence>
<dbReference type="Gene3D" id="2.130.10.10">
    <property type="entry name" value="YVTN repeat-like/Quinoprotein amine dehydrogenase"/>
    <property type="match status" value="1"/>
</dbReference>
<dbReference type="Pfam" id="PF24807">
    <property type="entry name" value="WD40_CDC20-Fz"/>
    <property type="match status" value="1"/>
</dbReference>
<name>A0A2X0KJR1_9BASI</name>
<evidence type="ECO:0000259" key="9">
    <source>
        <dbReference type="Pfam" id="PF24807"/>
    </source>
</evidence>
<dbReference type="GO" id="GO:0051301">
    <property type="term" value="P:cell division"/>
    <property type="evidence" value="ECO:0007669"/>
    <property type="project" value="UniProtKB-KW"/>
</dbReference>
<gene>
    <name evidence="10" type="ORF">BZ3500_MVSOF-1268-A1-R1_CHR2-1G04533</name>
</gene>
<dbReference type="STRING" id="289078.A0A2X0KJR1"/>
<evidence type="ECO:0000256" key="3">
    <source>
        <dbReference type="ARBA" id="ARBA00022618"/>
    </source>
</evidence>
<dbReference type="PROSITE" id="PS50294">
    <property type="entry name" value="WD_REPEATS_REGION"/>
    <property type="match status" value="1"/>
</dbReference>
<dbReference type="EMBL" id="FMWP01000012">
    <property type="protein sequence ID" value="SCZ88627.1"/>
    <property type="molecule type" value="Genomic_DNA"/>
</dbReference>
<comment type="similarity">
    <text evidence="1">Belongs to the WD repeat CDC20/Fizzy family.</text>
</comment>
<dbReference type="GO" id="GO:0031145">
    <property type="term" value="P:anaphase-promoting complex-dependent catabolic process"/>
    <property type="evidence" value="ECO:0007669"/>
    <property type="project" value="TreeGrafter"/>
</dbReference>